<feature type="domain" description="BEACH" evidence="2">
    <location>
        <begin position="992"/>
        <end position="1270"/>
    </location>
</feature>
<evidence type="ECO:0000256" key="1">
    <source>
        <dbReference type="SAM" id="MobiDB-lite"/>
    </source>
</evidence>
<evidence type="ECO:0000313" key="4">
    <source>
        <dbReference type="EMBL" id="KAG7306134.1"/>
    </source>
</evidence>
<proteinExistence type="predicted"/>
<feature type="compositionally biased region" description="Low complexity" evidence="1">
    <location>
        <begin position="55"/>
        <end position="69"/>
    </location>
</feature>
<dbReference type="EMBL" id="JAHIBW010000012">
    <property type="protein sequence ID" value="KAG7306134.1"/>
    <property type="molecule type" value="Genomic_DNA"/>
</dbReference>
<dbReference type="PROSITE" id="PS51783">
    <property type="entry name" value="PH_BEACH"/>
    <property type="match status" value="1"/>
</dbReference>
<feature type="region of interest" description="Disordered" evidence="1">
    <location>
        <begin position="153"/>
        <end position="194"/>
    </location>
</feature>
<organism evidence="4 5">
    <name type="scientific">Plutella xylostella</name>
    <name type="common">Diamondback moth</name>
    <name type="synonym">Plutella maculipennis</name>
    <dbReference type="NCBI Taxonomy" id="51655"/>
    <lineage>
        <taxon>Eukaryota</taxon>
        <taxon>Metazoa</taxon>
        <taxon>Ecdysozoa</taxon>
        <taxon>Arthropoda</taxon>
        <taxon>Hexapoda</taxon>
        <taxon>Insecta</taxon>
        <taxon>Pterygota</taxon>
        <taxon>Neoptera</taxon>
        <taxon>Endopterygota</taxon>
        <taxon>Lepidoptera</taxon>
        <taxon>Glossata</taxon>
        <taxon>Ditrysia</taxon>
        <taxon>Yponomeutoidea</taxon>
        <taxon>Plutellidae</taxon>
        <taxon>Plutella</taxon>
    </lineage>
</organism>
<dbReference type="PANTHER" id="PTHR13743">
    <property type="entry name" value="BEIGE/BEACH-RELATED"/>
    <property type="match status" value="1"/>
</dbReference>
<dbReference type="Pfam" id="PF14844">
    <property type="entry name" value="PH_BEACH"/>
    <property type="match status" value="1"/>
</dbReference>
<evidence type="ECO:0000313" key="5">
    <source>
        <dbReference type="Proteomes" id="UP000823941"/>
    </source>
</evidence>
<comment type="caution">
    <text evidence="4">The sequence shown here is derived from an EMBL/GenBank/DDBJ whole genome shotgun (WGS) entry which is preliminary data.</text>
</comment>
<dbReference type="CDD" id="cd06071">
    <property type="entry name" value="Beach"/>
    <property type="match status" value="1"/>
</dbReference>
<dbReference type="SUPFAM" id="SSF50729">
    <property type="entry name" value="PH domain-like"/>
    <property type="match status" value="1"/>
</dbReference>
<dbReference type="Gene3D" id="2.30.29.30">
    <property type="entry name" value="Pleckstrin-homology domain (PH domain)/Phosphotyrosine-binding domain (PTB)"/>
    <property type="match status" value="1"/>
</dbReference>
<name>A0ABQ7QLM3_PLUXY</name>
<evidence type="ECO:0000259" key="2">
    <source>
        <dbReference type="PROSITE" id="PS50197"/>
    </source>
</evidence>
<evidence type="ECO:0000259" key="3">
    <source>
        <dbReference type="PROSITE" id="PS51783"/>
    </source>
</evidence>
<dbReference type="PROSITE" id="PS50197">
    <property type="entry name" value="BEACH"/>
    <property type="match status" value="1"/>
</dbReference>
<feature type="region of interest" description="Disordered" evidence="1">
    <location>
        <begin position="41"/>
        <end position="74"/>
    </location>
</feature>
<dbReference type="InterPro" id="IPR050865">
    <property type="entry name" value="BEACH_Domain"/>
</dbReference>
<protein>
    <submittedName>
        <fullName evidence="4">Uncharacterized protein</fullName>
    </submittedName>
</protein>
<dbReference type="InterPro" id="IPR023362">
    <property type="entry name" value="PH-BEACH_dom"/>
</dbReference>
<reference evidence="4 5" key="1">
    <citation type="submission" date="2021-06" db="EMBL/GenBank/DDBJ databases">
        <title>A haploid diamondback moth (Plutella xylostella L.) genome assembly resolves 31 chromosomes and identifies a diamide resistance mutation.</title>
        <authorList>
            <person name="Ward C.M."/>
            <person name="Perry K.D."/>
            <person name="Baker G."/>
            <person name="Powis K."/>
            <person name="Heckel D.G."/>
            <person name="Baxter S.W."/>
        </authorList>
    </citation>
    <scope>NUCLEOTIDE SEQUENCE [LARGE SCALE GENOMIC DNA]</scope>
    <source>
        <strain evidence="4 5">LV</strain>
        <tissue evidence="4">Single pupa</tissue>
    </source>
</reference>
<feature type="domain" description="BEACH-type PH" evidence="3">
    <location>
        <begin position="880"/>
        <end position="993"/>
    </location>
</feature>
<accession>A0ABQ7QLM3</accession>
<dbReference type="InterPro" id="IPR000409">
    <property type="entry name" value="BEACH_dom"/>
</dbReference>
<gene>
    <name evidence="4" type="ORF">JYU34_008721</name>
</gene>
<dbReference type="SUPFAM" id="SSF81837">
    <property type="entry name" value="BEACH domain"/>
    <property type="match status" value="2"/>
</dbReference>
<sequence length="1270" mass="142365">MTIDFIPQASDTFVTHSRANFYFLLTSETQDTSENTFLNFMSRRKSSRRGKRKSGSTSNTSRTRSTNSSINSEDILLNENNVNVLREMAQNREAHDNESIKEDQISVDSTKQLKGFINLQIKERRKHNISSTSVSENSDVTPEDCMGAVAGATSQEADGVTSQGPEGVTSQGPESVTSQQPEGVTSPADGSTTEDLMTSQAVDGALSDYVVIDVDDVTHTTVEMYTSGIFEQRRVRAGAEGGWAVCEGILNLLHDAITVMPESDLNVAAAGPLKPERLVVLGHHRNGGVRAALVRVLGALQRRAPRRPPPLLNVHLADQIALYPGTWDLATACAGLLTKCDVPLEDQLDDDIWLDLGEEAACSAAPLLAVLPRCLDDVPLAHNITLLIRRLIDKVSLKALSEVAVVEVVVRSIRAVGSMPDQDFEGRELLLEDLYELLNKIALKALATQHNMQIVTEIHHMLTYIEASACSSDPEDPEVETPSSQQAGQWAAARAAQCRLCVAQITYLDSELSASGSARQTNYFTSVLSSAVSLATDGVPRTELQARRRAAFTKAVSLLVSRPTHLDLTSAERALFELTFNMLLTAISESVSARGKWWGGGSGAAEWTPDLHDLCFWAFGGAKATRPLEPYVLRTLYQANEQTQLAATPTDPAAQRKLAVYLLRVLQRIHLSNSALPAPLLPLAITDWARGWALATQAALPDRLLAGLADNVVREEAVRLSRADRQRWTKAARPNRDSVAKVVFRHEALATKTTESAMLITRSVVDEQNAERKAFMEHLRRAQARTVAAAEAWQRLLADYTHELALWHDPASYPRSWALDSTEGAGRVRVRLRRAHCALPPRFLQPDMRHKADTLRQWAPLQRVVGAMRALQRGLVARLQLHETVTLMARVRYVRASRDQPGELLLSDRSIHFVPEDSEDELEVDEEGPKKREKYISDAPEQLSWTLEQVRGVATRRWCLREVAVEIFLYTGHAHLIAFDDPADRAAFLRALPRSEPDNLQESMNLWRQGLITNWEYLMRLNGLAGRSYNDLMQYPIFPFVIADYTSRILDLNDPKSFRDFSKPMAVQNKKREQHYINTYNDLSVARREGCSSALSRRPHHYASLYSNSGAVLHYLVRVPPFTELFLNYQDNNFDMPDRTFHSLQTTWRLITQDSPTDVKELIPELFFLPELFKNTEDNNFDMPDRTFHSLQTTWRLITQDSPTDVKELIPELFFLPELFKNTEGNGSIEACLHLIYVDSEGTNSNFSNVKLKTKYREKEIYEDTHRVEF</sequence>
<feature type="compositionally biased region" description="Basic residues" evidence="1">
    <location>
        <begin position="42"/>
        <end position="54"/>
    </location>
</feature>
<dbReference type="SMART" id="SM01026">
    <property type="entry name" value="Beach"/>
    <property type="match status" value="1"/>
</dbReference>
<dbReference type="Pfam" id="PF02138">
    <property type="entry name" value="Beach"/>
    <property type="match status" value="1"/>
</dbReference>
<keyword evidence="5" id="KW-1185">Reference proteome</keyword>
<dbReference type="Gene3D" id="1.10.1540.10">
    <property type="entry name" value="BEACH domain"/>
    <property type="match status" value="2"/>
</dbReference>
<dbReference type="PANTHER" id="PTHR13743:SF86">
    <property type="entry name" value="LYSOSOMAL-TRAFFICKING REGULATOR"/>
    <property type="match status" value="1"/>
</dbReference>
<dbReference type="InterPro" id="IPR011993">
    <property type="entry name" value="PH-like_dom_sf"/>
</dbReference>
<dbReference type="Proteomes" id="UP000823941">
    <property type="component" value="Chromosome 12"/>
</dbReference>
<dbReference type="InterPro" id="IPR036372">
    <property type="entry name" value="BEACH_dom_sf"/>
</dbReference>